<dbReference type="NCBIfam" id="TIGR00229">
    <property type="entry name" value="sensory_box"/>
    <property type="match status" value="3"/>
</dbReference>
<keyword evidence="9" id="KW-1185">Reference proteome</keyword>
<dbReference type="PANTHER" id="PTHR43304:SF1">
    <property type="entry name" value="PAC DOMAIN-CONTAINING PROTEIN"/>
    <property type="match status" value="1"/>
</dbReference>
<dbReference type="InterPro" id="IPR013767">
    <property type="entry name" value="PAS_fold"/>
</dbReference>
<dbReference type="Gene3D" id="3.30.450.20">
    <property type="entry name" value="PAS domain"/>
    <property type="match status" value="3"/>
</dbReference>
<keyword evidence="4" id="KW-0808">Transferase</keyword>
<dbReference type="RefSeq" id="WP_074612638.1">
    <property type="nucleotide sequence ID" value="NZ_FNGY01000015.1"/>
</dbReference>
<keyword evidence="5" id="KW-0418">Kinase</keyword>
<evidence type="ECO:0000256" key="1">
    <source>
        <dbReference type="ARBA" id="ARBA00000085"/>
    </source>
</evidence>
<dbReference type="Pfam" id="PF00989">
    <property type="entry name" value="PAS"/>
    <property type="match status" value="1"/>
</dbReference>
<dbReference type="InterPro" id="IPR000014">
    <property type="entry name" value="PAS"/>
</dbReference>
<evidence type="ECO:0000256" key="4">
    <source>
        <dbReference type="ARBA" id="ARBA00022679"/>
    </source>
</evidence>
<dbReference type="InterPro" id="IPR035965">
    <property type="entry name" value="PAS-like_dom_sf"/>
</dbReference>
<dbReference type="EMBL" id="FNGY01000015">
    <property type="protein sequence ID" value="SDO47874.1"/>
    <property type="molecule type" value="Genomic_DNA"/>
</dbReference>
<dbReference type="SMART" id="SM00086">
    <property type="entry name" value="PAC"/>
    <property type="match status" value="2"/>
</dbReference>
<dbReference type="Gene3D" id="1.10.287.130">
    <property type="match status" value="1"/>
</dbReference>
<dbReference type="InterPro" id="IPR052162">
    <property type="entry name" value="Sensor_kinase/Photoreceptor"/>
</dbReference>
<dbReference type="CDD" id="cd00130">
    <property type="entry name" value="PAS"/>
    <property type="match status" value="3"/>
</dbReference>
<dbReference type="OrthoDB" id="6231665at2"/>
<dbReference type="PANTHER" id="PTHR43304">
    <property type="entry name" value="PHYTOCHROME-LIKE PROTEIN CPH1"/>
    <property type="match status" value="1"/>
</dbReference>
<evidence type="ECO:0000259" key="6">
    <source>
        <dbReference type="PROSITE" id="PS50112"/>
    </source>
</evidence>
<dbReference type="InterPro" id="IPR036097">
    <property type="entry name" value="HisK_dim/P_sf"/>
</dbReference>
<sequence length="451" mass="52338">MTTNPDQLLELSFEAQLQNYKRKISNILESFTDAFFELDTEWVVTYWNKEAERLLQKPRKEIIGKNIWEVYKEAIPLKFYTEYHRAVSENIAVRFQEYFEPFQMWIEVAAFPSGEGLSVYFKDITAHKLAAEQLEKEKQRYIDLFNLSPLPQWVYDLETLAFLNVNEAAIKHYGYSKAEFLQMTINDIRPKEDLDRLRAIFANNINIGCSNQAAVRHCKKNGELIYVTVEGNSVWFEDKQARLVLVIDLTEHIKAEQALAASEQRFKAMVQDGSDLIAVIDQGGTYKYVSPTSFRILGIRATDLIGKNAFEFIHPDDRQGTVSDFRHLKYQKQVELLPFRFKNAKGEYRWIETIITNMIDDPAIEGIICNSRDITERIESRIKMEESISRLKEIAWIQSHEIRAPLARIMGLVDLLEGFSAKSDKKDCIKHLKTSSQELDIAIRAIMQNIV</sequence>
<name>A0A1H0JW75_9SPHI</name>
<dbReference type="InterPro" id="IPR001610">
    <property type="entry name" value="PAC"/>
</dbReference>
<dbReference type="InterPro" id="IPR013655">
    <property type="entry name" value="PAS_fold_3"/>
</dbReference>
<feature type="domain" description="PAS" evidence="6">
    <location>
        <begin position="20"/>
        <end position="90"/>
    </location>
</feature>
<dbReference type="Pfam" id="PF08447">
    <property type="entry name" value="PAS_3"/>
    <property type="match status" value="2"/>
</dbReference>
<accession>A0A1H0JW75</accession>
<evidence type="ECO:0000313" key="9">
    <source>
        <dbReference type="Proteomes" id="UP000183200"/>
    </source>
</evidence>
<comment type="catalytic activity">
    <reaction evidence="1">
        <text>ATP + protein L-histidine = ADP + protein N-phospho-L-histidine.</text>
        <dbReference type="EC" id="2.7.13.3"/>
    </reaction>
</comment>
<dbReference type="SMART" id="SM00091">
    <property type="entry name" value="PAS"/>
    <property type="match status" value="3"/>
</dbReference>
<dbReference type="SUPFAM" id="SSF47384">
    <property type="entry name" value="Homodimeric domain of signal transducing histidine kinase"/>
    <property type="match status" value="1"/>
</dbReference>
<evidence type="ECO:0000256" key="5">
    <source>
        <dbReference type="ARBA" id="ARBA00022777"/>
    </source>
</evidence>
<organism evidence="8 9">
    <name type="scientific">Pedobacter steynii</name>
    <dbReference type="NCBI Taxonomy" id="430522"/>
    <lineage>
        <taxon>Bacteria</taxon>
        <taxon>Pseudomonadati</taxon>
        <taxon>Bacteroidota</taxon>
        <taxon>Sphingobacteriia</taxon>
        <taxon>Sphingobacteriales</taxon>
        <taxon>Sphingobacteriaceae</taxon>
        <taxon>Pedobacter</taxon>
    </lineage>
</organism>
<dbReference type="PROSITE" id="PS50112">
    <property type="entry name" value="PAS"/>
    <property type="match status" value="3"/>
</dbReference>
<keyword evidence="3" id="KW-0597">Phosphoprotein</keyword>
<dbReference type="EC" id="2.7.13.3" evidence="2"/>
<dbReference type="GO" id="GO:0000155">
    <property type="term" value="F:phosphorelay sensor kinase activity"/>
    <property type="evidence" value="ECO:0007669"/>
    <property type="project" value="InterPro"/>
</dbReference>
<dbReference type="InterPro" id="IPR003661">
    <property type="entry name" value="HisK_dim/P_dom"/>
</dbReference>
<evidence type="ECO:0000313" key="8">
    <source>
        <dbReference type="EMBL" id="SDO47874.1"/>
    </source>
</evidence>
<dbReference type="InterPro" id="IPR000700">
    <property type="entry name" value="PAS-assoc_C"/>
</dbReference>
<evidence type="ECO:0000256" key="2">
    <source>
        <dbReference type="ARBA" id="ARBA00012438"/>
    </source>
</evidence>
<reference evidence="9" key="1">
    <citation type="submission" date="2016-10" db="EMBL/GenBank/DDBJ databases">
        <authorList>
            <person name="Varghese N."/>
            <person name="Submissions S."/>
        </authorList>
    </citation>
    <scope>NUCLEOTIDE SEQUENCE [LARGE SCALE GENOMIC DNA]</scope>
    <source>
        <strain evidence="9">DSM 19110</strain>
    </source>
</reference>
<dbReference type="PROSITE" id="PS50113">
    <property type="entry name" value="PAC"/>
    <property type="match status" value="1"/>
</dbReference>
<feature type="domain" description="PAS" evidence="6">
    <location>
        <begin position="262"/>
        <end position="319"/>
    </location>
</feature>
<dbReference type="CDD" id="cd00082">
    <property type="entry name" value="HisKA"/>
    <property type="match status" value="1"/>
</dbReference>
<dbReference type="SUPFAM" id="SSF55785">
    <property type="entry name" value="PYP-like sensor domain (PAS domain)"/>
    <property type="match status" value="3"/>
</dbReference>
<dbReference type="AlphaFoldDB" id="A0A1H0JW75"/>
<feature type="domain" description="PAS" evidence="6">
    <location>
        <begin position="137"/>
        <end position="208"/>
    </location>
</feature>
<proteinExistence type="predicted"/>
<protein>
    <recommendedName>
        <fullName evidence="2">histidine kinase</fullName>
        <ecNumber evidence="2">2.7.13.3</ecNumber>
    </recommendedName>
</protein>
<dbReference type="Proteomes" id="UP000183200">
    <property type="component" value="Unassembled WGS sequence"/>
</dbReference>
<dbReference type="GO" id="GO:0006355">
    <property type="term" value="P:regulation of DNA-templated transcription"/>
    <property type="evidence" value="ECO:0007669"/>
    <property type="project" value="InterPro"/>
</dbReference>
<gene>
    <name evidence="8" type="ORF">SAMN05421820_11595</name>
</gene>
<evidence type="ECO:0000256" key="3">
    <source>
        <dbReference type="ARBA" id="ARBA00022553"/>
    </source>
</evidence>
<evidence type="ECO:0000259" key="7">
    <source>
        <dbReference type="PROSITE" id="PS50113"/>
    </source>
</evidence>
<feature type="domain" description="PAC" evidence="7">
    <location>
        <begin position="335"/>
        <end position="386"/>
    </location>
</feature>